<dbReference type="GO" id="GO:0140818">
    <property type="term" value="F:mRNA 5'-triphosphate monophosphatase activity"/>
    <property type="evidence" value="ECO:0007669"/>
    <property type="project" value="UniProtKB-EC"/>
</dbReference>
<dbReference type="GO" id="GO:0006370">
    <property type="term" value="P:7-methylguanosine mRNA capping"/>
    <property type="evidence" value="ECO:0007669"/>
    <property type="project" value="UniProtKB-UniRule"/>
</dbReference>
<dbReference type="GO" id="GO:0004651">
    <property type="term" value="F:polynucleotide 5'-phosphatase activity"/>
    <property type="evidence" value="ECO:0007669"/>
    <property type="project" value="UniProtKB-UniRule"/>
</dbReference>
<dbReference type="Pfam" id="PF02940">
    <property type="entry name" value="mRNA_triPase"/>
    <property type="match status" value="1"/>
</dbReference>
<dbReference type="InterPro" id="IPR033469">
    <property type="entry name" value="CYTH-like_dom_sf"/>
</dbReference>
<evidence type="ECO:0000256" key="4">
    <source>
        <dbReference type="ARBA" id="ARBA00022664"/>
    </source>
</evidence>
<evidence type="ECO:0000256" key="8">
    <source>
        <dbReference type="RuleBase" id="RU367053"/>
    </source>
</evidence>
<comment type="similarity">
    <text evidence="3 8">Belongs to the fungal TPase family.</text>
</comment>
<dbReference type="InterPro" id="IPR040343">
    <property type="entry name" value="Cet1/Ctl1"/>
</dbReference>
<feature type="compositionally biased region" description="Polar residues" evidence="9">
    <location>
        <begin position="85"/>
        <end position="94"/>
    </location>
</feature>
<reference evidence="11 12" key="1">
    <citation type="submission" date="2017-04" db="EMBL/GenBank/DDBJ databases">
        <title>Draft genome sequence of Tuber borchii Vittad., a whitish edible truffle.</title>
        <authorList>
            <consortium name="DOE Joint Genome Institute"/>
            <person name="Murat C."/>
            <person name="Kuo A."/>
            <person name="Barry K.W."/>
            <person name="Clum A."/>
            <person name="Dockter R.B."/>
            <person name="Fauchery L."/>
            <person name="Iotti M."/>
            <person name="Kohler A."/>
            <person name="Labutti K."/>
            <person name="Lindquist E.A."/>
            <person name="Lipzen A."/>
            <person name="Ohm R.A."/>
            <person name="Wang M."/>
            <person name="Grigoriev I.V."/>
            <person name="Zambonelli A."/>
            <person name="Martin F.M."/>
        </authorList>
    </citation>
    <scope>NUCLEOTIDE SEQUENCE [LARGE SCALE GENOMIC DNA]</scope>
    <source>
        <strain evidence="11 12">Tbo3840</strain>
    </source>
</reference>
<organism evidence="11 12">
    <name type="scientific">Tuber borchii</name>
    <name type="common">White truffle</name>
    <dbReference type="NCBI Taxonomy" id="42251"/>
    <lineage>
        <taxon>Eukaryota</taxon>
        <taxon>Fungi</taxon>
        <taxon>Dikarya</taxon>
        <taxon>Ascomycota</taxon>
        <taxon>Pezizomycotina</taxon>
        <taxon>Pezizomycetes</taxon>
        <taxon>Pezizales</taxon>
        <taxon>Tuberaceae</taxon>
        <taxon>Tuber</taxon>
    </lineage>
</organism>
<dbReference type="SUPFAM" id="SSF55154">
    <property type="entry name" value="CYTH-like phosphatases"/>
    <property type="match status" value="1"/>
</dbReference>
<comment type="subcellular location">
    <subcellularLocation>
        <location evidence="2 8">Nucleus</location>
    </subcellularLocation>
</comment>
<dbReference type="EMBL" id="NESQ01000276">
    <property type="protein sequence ID" value="PUU74745.1"/>
    <property type="molecule type" value="Genomic_DNA"/>
</dbReference>
<dbReference type="InterPro" id="IPR037009">
    <property type="entry name" value="mRNA_triPase_Cet1_sf"/>
</dbReference>
<dbReference type="Gene3D" id="3.20.100.10">
    <property type="entry name" value="mRNA triphosphatase Cet1-like"/>
    <property type="match status" value="1"/>
</dbReference>
<evidence type="ECO:0000256" key="1">
    <source>
        <dbReference type="ARBA" id="ARBA00001946"/>
    </source>
</evidence>
<feature type="region of interest" description="Disordered" evidence="9">
    <location>
        <begin position="1"/>
        <end position="226"/>
    </location>
</feature>
<evidence type="ECO:0000313" key="12">
    <source>
        <dbReference type="Proteomes" id="UP000244722"/>
    </source>
</evidence>
<gene>
    <name evidence="11" type="ORF">B9Z19DRAFT_998521</name>
</gene>
<feature type="compositionally biased region" description="Basic and acidic residues" evidence="9">
    <location>
        <begin position="169"/>
        <end position="183"/>
    </location>
</feature>
<evidence type="ECO:0000256" key="3">
    <source>
        <dbReference type="ARBA" id="ARBA00006345"/>
    </source>
</evidence>
<sequence>MMDLDGGSGVTAGPVLGSGQKWGSPVIERAKPNGAIGVDGRDSQGPHHLAPQQQQQPQPPSNSNNNSNLSQQPSSQPSSGASSQRTSTVSPSNKEQPHPPPSSLTPQTKKSTPTPTNINPRHPLSQPSSNPKGAQQLGPPPTPSHNQAILEGGNSGSPGSSGPPKKRARREETPIWARKKDSRSSSSSPVMANRRQPSSANQHQPPQQQQPPPPQQHRKPPQASGFTSRFVPCFGAWEPSICNAEPYEELTREVVNFLFDQVVCQNDPALTPSGGDSQVVMIEIEAKIGHLIDKERGERLKLPVITETVLNVDEPGWKIQFKSSMTEARLLFIYLFSSTPSRDVNSRPPTGPQRISMDYVHTREKDTFFELPPDKLQALPNILHVHMRHRPKVRVTYDQKTGKVINKIIKARIADLNVYSPKTAFDWRVSANIEMPYLGDIEGLQPSSDRGGGDRNKDRLSYRHLAYQIDLTQVTDNTAKKEHELEVEVSGQEIIKHGNLARENKPNAYESLVRGFVDNVRVLIRAIEP</sequence>
<name>A0A2T6ZGX9_TUBBO</name>
<dbReference type="STRING" id="42251.A0A2T6ZGX9"/>
<keyword evidence="8" id="KW-0506">mRNA capping</keyword>
<dbReference type="PANTHER" id="PTHR28118:SF1">
    <property type="entry name" value="POLYNUCLEOTIDE 5'-TRIPHOSPHATASE CTL1-RELATED"/>
    <property type="match status" value="1"/>
</dbReference>
<evidence type="ECO:0000313" key="11">
    <source>
        <dbReference type="EMBL" id="PUU74745.1"/>
    </source>
</evidence>
<evidence type="ECO:0000256" key="5">
    <source>
        <dbReference type="ARBA" id="ARBA00022801"/>
    </source>
</evidence>
<keyword evidence="6 8" id="KW-0539">Nucleus</keyword>
<comment type="cofactor">
    <cofactor evidence="1 8">
        <name>Mg(2+)</name>
        <dbReference type="ChEBI" id="CHEBI:18420"/>
    </cofactor>
</comment>
<feature type="compositionally biased region" description="Gly residues" evidence="9">
    <location>
        <begin position="1"/>
        <end position="10"/>
    </location>
</feature>
<feature type="compositionally biased region" description="Low complexity" evidence="9">
    <location>
        <begin position="104"/>
        <end position="116"/>
    </location>
</feature>
<feature type="domain" description="mRNA triphosphatase Cet1-like" evidence="10">
    <location>
        <begin position="248"/>
        <end position="489"/>
    </location>
</feature>
<comment type="catalytic activity">
    <reaction evidence="7">
        <text>a 5'-end triphospho-ribonucleoside in mRNA + H2O = a 5'-end diphospho-ribonucleoside in mRNA + phosphate + H(+)</text>
        <dbReference type="Rhea" id="RHEA:67004"/>
        <dbReference type="Rhea" id="RHEA-COMP:17164"/>
        <dbReference type="Rhea" id="RHEA-COMP:17165"/>
        <dbReference type="ChEBI" id="CHEBI:15377"/>
        <dbReference type="ChEBI" id="CHEBI:15378"/>
        <dbReference type="ChEBI" id="CHEBI:43474"/>
        <dbReference type="ChEBI" id="CHEBI:167616"/>
        <dbReference type="ChEBI" id="CHEBI:167618"/>
        <dbReference type="EC" id="3.6.1.74"/>
    </reaction>
    <physiologicalReaction direction="left-to-right" evidence="7">
        <dbReference type="Rhea" id="RHEA:67005"/>
    </physiologicalReaction>
</comment>
<dbReference type="AlphaFoldDB" id="A0A2T6ZGX9"/>
<dbReference type="PANTHER" id="PTHR28118">
    <property type="entry name" value="POLYNUCLEOTIDE 5'-TRIPHOSPHATASE-RELATED"/>
    <property type="match status" value="1"/>
</dbReference>
<evidence type="ECO:0000256" key="9">
    <source>
        <dbReference type="SAM" id="MobiDB-lite"/>
    </source>
</evidence>
<feature type="compositionally biased region" description="Low complexity" evidence="9">
    <location>
        <begin position="46"/>
        <end position="84"/>
    </location>
</feature>
<comment type="function">
    <text evidence="8">First step of mRNA capping. Converts the 5'-triphosphate end of a nascent mRNA chain into a diphosphate end.</text>
</comment>
<evidence type="ECO:0000256" key="2">
    <source>
        <dbReference type="ARBA" id="ARBA00004123"/>
    </source>
</evidence>
<dbReference type="Proteomes" id="UP000244722">
    <property type="component" value="Unassembled WGS sequence"/>
</dbReference>
<dbReference type="InterPro" id="IPR004206">
    <property type="entry name" value="mRNA_triPase_Cet1"/>
</dbReference>
<evidence type="ECO:0000256" key="7">
    <source>
        <dbReference type="ARBA" id="ARBA00047740"/>
    </source>
</evidence>
<evidence type="ECO:0000259" key="10">
    <source>
        <dbReference type="Pfam" id="PF02940"/>
    </source>
</evidence>
<protein>
    <recommendedName>
        <fullName evidence="8">mRNA-capping enzyme subunit beta</fullName>
        <ecNumber evidence="8">3.6.1.74</ecNumber>
    </recommendedName>
    <alternativeName>
        <fullName evidence="8">mRNA 5'-phosphatase</fullName>
    </alternativeName>
    <alternativeName>
        <fullName evidence="8">mRNA 5'-triphosphate monophosphatase</fullName>
    </alternativeName>
</protein>
<evidence type="ECO:0000256" key="6">
    <source>
        <dbReference type="ARBA" id="ARBA00023242"/>
    </source>
</evidence>
<accession>A0A2T6ZGX9</accession>
<keyword evidence="4 8" id="KW-0507">mRNA processing</keyword>
<keyword evidence="5 8" id="KW-0378">Hydrolase</keyword>
<comment type="subunit">
    <text evidence="8">Heterodimer. The mRNA-capping enzyme is composed of two separate chains alpha and beta, respectively a mRNA guanylyltransferase and an mRNA 5'-triphosphate monophosphatase.</text>
</comment>
<dbReference type="CDD" id="cd07470">
    <property type="entry name" value="CYTH-like_mRNA_RTPase"/>
    <property type="match status" value="1"/>
</dbReference>
<comment type="caution">
    <text evidence="11">The sequence shown here is derived from an EMBL/GenBank/DDBJ whole genome shotgun (WGS) entry which is preliminary data.</text>
</comment>
<dbReference type="OrthoDB" id="272147at2759"/>
<proteinExistence type="inferred from homology"/>
<dbReference type="GO" id="GO:0031533">
    <property type="term" value="C:mRNA capping enzyme complex"/>
    <property type="evidence" value="ECO:0007669"/>
    <property type="project" value="UniProtKB-UniRule"/>
</dbReference>
<dbReference type="EC" id="3.6.1.74" evidence="8"/>
<keyword evidence="12" id="KW-1185">Reference proteome</keyword>